<dbReference type="AlphaFoldDB" id="A0A7V8NMR4"/>
<reference evidence="2" key="1">
    <citation type="submission" date="2020-06" db="EMBL/GenBank/DDBJ databases">
        <title>Legume-microbial interactions unlock mineral nutrients during tropical forest succession.</title>
        <authorList>
            <person name="Epihov D.Z."/>
        </authorList>
    </citation>
    <scope>NUCLEOTIDE SEQUENCE [LARGE SCALE GENOMIC DNA]</scope>
    <source>
        <strain evidence="2">Pan2503</strain>
    </source>
</reference>
<accession>A0A7V8NMR4</accession>
<evidence type="ECO:0000313" key="2">
    <source>
        <dbReference type="EMBL" id="MBA0084126.1"/>
    </source>
</evidence>
<feature type="region of interest" description="Disordered" evidence="1">
    <location>
        <begin position="142"/>
        <end position="169"/>
    </location>
</feature>
<evidence type="ECO:0000256" key="1">
    <source>
        <dbReference type="SAM" id="MobiDB-lite"/>
    </source>
</evidence>
<proteinExistence type="predicted"/>
<protein>
    <submittedName>
        <fullName evidence="2">DUF2924 domain-containing protein</fullName>
    </submittedName>
</protein>
<name>A0A7V8NMR4_9BACT</name>
<gene>
    <name evidence="2" type="ORF">HRJ53_03940</name>
</gene>
<sequence length="191" mass="20896">MRGHSTNPAAIEAEIAHLRSLALDALRRHWRVIFGRTPPADLSKDLLGRMIAYRLQERAFGGLDRESLRFLHGLARHGGSPRRRLKPGTVLVRDYQGQRHTVTVVSDGFDWQGATYPSLSAIARAITGTAWSGPRFFALARGNGAPARRNKNASAREGRDGSQPARGMNVSEMNTASLPLQTASHAVNLKP</sequence>
<dbReference type="EMBL" id="JACDQQ010000383">
    <property type="protein sequence ID" value="MBA0084126.1"/>
    <property type="molecule type" value="Genomic_DNA"/>
</dbReference>
<dbReference type="Proteomes" id="UP000567293">
    <property type="component" value="Unassembled WGS sequence"/>
</dbReference>
<evidence type="ECO:0000313" key="3">
    <source>
        <dbReference type="Proteomes" id="UP000567293"/>
    </source>
</evidence>
<organism evidence="2 3">
    <name type="scientific">Candidatus Acidiferrum panamense</name>
    <dbReference type="NCBI Taxonomy" id="2741543"/>
    <lineage>
        <taxon>Bacteria</taxon>
        <taxon>Pseudomonadati</taxon>
        <taxon>Acidobacteriota</taxon>
        <taxon>Terriglobia</taxon>
        <taxon>Candidatus Acidiferrales</taxon>
        <taxon>Candidatus Acidiferrum</taxon>
    </lineage>
</organism>
<dbReference type="InterPro" id="IPR021322">
    <property type="entry name" value="DUF2924"/>
</dbReference>
<keyword evidence="3" id="KW-1185">Reference proteome</keyword>
<dbReference type="Pfam" id="PF11149">
    <property type="entry name" value="DUF2924"/>
    <property type="match status" value="1"/>
</dbReference>
<comment type="caution">
    <text evidence="2">The sequence shown here is derived from an EMBL/GenBank/DDBJ whole genome shotgun (WGS) entry which is preliminary data.</text>
</comment>